<dbReference type="InterPro" id="IPR023997">
    <property type="entry name" value="TonB-dep_OMP_SusC/RagA_CS"/>
</dbReference>
<organism evidence="13 14">
    <name type="scientific">Algoriella xinjiangensis</name>
    <dbReference type="NCBI Taxonomy" id="684065"/>
    <lineage>
        <taxon>Bacteria</taxon>
        <taxon>Pseudomonadati</taxon>
        <taxon>Bacteroidota</taxon>
        <taxon>Flavobacteriia</taxon>
        <taxon>Flavobacteriales</taxon>
        <taxon>Weeksellaceae</taxon>
        <taxon>Algoriella</taxon>
    </lineage>
</organism>
<dbReference type="NCBIfam" id="TIGR04057">
    <property type="entry name" value="SusC_RagA_signa"/>
    <property type="match status" value="1"/>
</dbReference>
<dbReference type="InterPro" id="IPR036942">
    <property type="entry name" value="Beta-barrel_TonB_sf"/>
</dbReference>
<evidence type="ECO:0000313" key="13">
    <source>
        <dbReference type="EMBL" id="SFM84783.1"/>
    </source>
</evidence>
<keyword evidence="4 8" id="KW-0812">Transmembrane</keyword>
<dbReference type="InterPro" id="IPR008969">
    <property type="entry name" value="CarboxyPept-like_regulatory"/>
</dbReference>
<evidence type="ECO:0000256" key="9">
    <source>
        <dbReference type="RuleBase" id="RU003357"/>
    </source>
</evidence>
<dbReference type="OrthoDB" id="9768177at2"/>
<dbReference type="Gene3D" id="2.40.170.20">
    <property type="entry name" value="TonB-dependent receptor, beta-barrel domain"/>
    <property type="match status" value="1"/>
</dbReference>
<evidence type="ECO:0000313" key="14">
    <source>
        <dbReference type="Proteomes" id="UP000199149"/>
    </source>
</evidence>
<evidence type="ECO:0000256" key="1">
    <source>
        <dbReference type="ARBA" id="ARBA00004571"/>
    </source>
</evidence>
<dbReference type="InterPro" id="IPR037066">
    <property type="entry name" value="Plug_dom_sf"/>
</dbReference>
<dbReference type="InterPro" id="IPR039426">
    <property type="entry name" value="TonB-dep_rcpt-like"/>
</dbReference>
<evidence type="ECO:0000256" key="4">
    <source>
        <dbReference type="ARBA" id="ARBA00022692"/>
    </source>
</evidence>
<keyword evidence="2 8" id="KW-0813">Transport</keyword>
<evidence type="ECO:0000259" key="11">
    <source>
        <dbReference type="Pfam" id="PF00593"/>
    </source>
</evidence>
<evidence type="ECO:0000256" key="3">
    <source>
        <dbReference type="ARBA" id="ARBA00022452"/>
    </source>
</evidence>
<dbReference type="PROSITE" id="PS52016">
    <property type="entry name" value="TONB_DEPENDENT_REC_3"/>
    <property type="match status" value="1"/>
</dbReference>
<keyword evidence="14" id="KW-1185">Reference proteome</keyword>
<name>A0A1I4U7V2_9FLAO</name>
<dbReference type="Proteomes" id="UP000199149">
    <property type="component" value="Unassembled WGS sequence"/>
</dbReference>
<gene>
    <name evidence="13" type="ORF">SAMN05421738_103106</name>
</gene>
<dbReference type="Pfam" id="PF00593">
    <property type="entry name" value="TonB_dep_Rec_b-barrel"/>
    <property type="match status" value="1"/>
</dbReference>
<dbReference type="InterPro" id="IPR000531">
    <property type="entry name" value="Beta-barrel_TonB"/>
</dbReference>
<feature type="domain" description="TonB-dependent receptor-like beta-barrel" evidence="11">
    <location>
        <begin position="422"/>
        <end position="992"/>
    </location>
</feature>
<proteinExistence type="inferred from homology"/>
<comment type="similarity">
    <text evidence="8 9">Belongs to the TonB-dependent receptor family.</text>
</comment>
<evidence type="ECO:0000256" key="2">
    <source>
        <dbReference type="ARBA" id="ARBA00022448"/>
    </source>
</evidence>
<keyword evidence="7 8" id="KW-0998">Cell outer membrane</keyword>
<dbReference type="NCBIfam" id="TIGR04056">
    <property type="entry name" value="OMP_RagA_SusC"/>
    <property type="match status" value="1"/>
</dbReference>
<sequence>MRRRLTSLGLLAFLGLGTMAFAQVTGVVKDGNGFPEADAEVVVKGTDKVAYTDENGSFNVDAKVGDTLVINGKEFKVTSNNLGALKYSNETELKEALVTVAFGKQRKEAIVGAVSVVDEKILEKQQATNVISAIQGSVAGVNIISDGGQPGTTPSIRIRGISSINASSEPLIVLDGIPFNGSLSMISQDMIESINVLKDAGSTALYGARGANGVILIETKKGRKSAEPRISFTSQFGVADNAVKMYKKVGAEDYMKYAWEALKNSSTKGALAGQDASDKLIGFLGYNPYGSIAKPIDANGNLVPGAALLWDTDWEDLIQNKTAARREYSLNVDGGNDFTTYNVGASYLNQEGSVITSRFERTTVKASVNTKANNWLELGANMIAGFSNENGPTQSGSSYQSPIQWINSMSNIYPVYKRNVNGGLAYNDLGELIYDYGQDPSQLVNGTRPLLSNENAYAALVEGYKVKNKRTNINVSGFAKIKFNEDLSLRSSIGYQSYLYDNSQWSSNLYGNAAGVGGRIEKNRDTQITKNITNILNYNKSFGDHTFSVDAIMDLYDYTYETTGAKGTGFLPGISVIGGTTMPESVSGSISSERNLAYMSRLTYDYMGKYFVEGSYRKEASSRFSRDTRWGDFYSVGASWIISKEEFLKGNSVVSDLKLRGSYGEVGNNQVLNAGVQNYFPYLQGYESGSSQLDEAGILIGSLVDPNIKWERTGSLNVGLDFGFFKNRITGYVNYFDRKSIDLIMGKAISPSGGGQASIITNIGSLKNYGFEVNLNTINVRNDNFEWSTNINVGRTYNEVLKLNGSDQLIMGLNVLKVGGSRYDFYLQEYAGVDAADGAAMWYKNDANGNKVTTKVYAEATRYIQDKSALPDFEGGFSNYFRYKNIDLNVLFNFSVGGYIYDSSYGGLMNSIKTAGYQLSEDIKDRWQNPGDITDVPKLLASNNDYNSTSTRFLFKNDYLRLKALNLGYNFSDKAVGQMGLKGLRIYFQGDNLLTFQSHKGLDPEQSVGGTTFSRSYQQRTYTVGFNVKL</sequence>
<evidence type="ECO:0000256" key="7">
    <source>
        <dbReference type="ARBA" id="ARBA00023237"/>
    </source>
</evidence>
<keyword evidence="3 8" id="KW-1134">Transmembrane beta strand</keyword>
<dbReference type="Pfam" id="PF07715">
    <property type="entry name" value="Plug"/>
    <property type="match status" value="1"/>
</dbReference>
<feature type="domain" description="TonB-dependent receptor plug" evidence="12">
    <location>
        <begin position="108"/>
        <end position="214"/>
    </location>
</feature>
<comment type="subcellular location">
    <subcellularLocation>
        <location evidence="1 8">Cell outer membrane</location>
        <topology evidence="1 8">Multi-pass membrane protein</topology>
    </subcellularLocation>
</comment>
<feature type="signal peptide" evidence="10">
    <location>
        <begin position="1"/>
        <end position="22"/>
    </location>
</feature>
<keyword evidence="10" id="KW-0732">Signal</keyword>
<feature type="chain" id="PRO_5011745071" evidence="10">
    <location>
        <begin position="23"/>
        <end position="1030"/>
    </location>
</feature>
<dbReference type="InterPro" id="IPR023996">
    <property type="entry name" value="TonB-dep_OMP_SusC/RagA"/>
</dbReference>
<evidence type="ECO:0000256" key="8">
    <source>
        <dbReference type="PROSITE-ProRule" id="PRU01360"/>
    </source>
</evidence>
<protein>
    <submittedName>
        <fullName evidence="13">TonB-linked outer membrane protein, SusC/RagA family</fullName>
    </submittedName>
</protein>
<accession>A0A1I4U7V2</accession>
<dbReference type="GO" id="GO:0009279">
    <property type="term" value="C:cell outer membrane"/>
    <property type="evidence" value="ECO:0007669"/>
    <property type="project" value="UniProtKB-SubCell"/>
</dbReference>
<evidence type="ECO:0000259" key="12">
    <source>
        <dbReference type="Pfam" id="PF07715"/>
    </source>
</evidence>
<dbReference type="EMBL" id="FOUZ01000003">
    <property type="protein sequence ID" value="SFM84783.1"/>
    <property type="molecule type" value="Genomic_DNA"/>
</dbReference>
<dbReference type="STRING" id="684065.SAMN05421738_103106"/>
<dbReference type="RefSeq" id="WP_092906667.1">
    <property type="nucleotide sequence ID" value="NZ_FOUZ01000003.1"/>
</dbReference>
<evidence type="ECO:0000256" key="6">
    <source>
        <dbReference type="ARBA" id="ARBA00023136"/>
    </source>
</evidence>
<keyword evidence="6 8" id="KW-0472">Membrane</keyword>
<keyword evidence="5 9" id="KW-0798">TonB box</keyword>
<dbReference type="Gene3D" id="2.170.130.10">
    <property type="entry name" value="TonB-dependent receptor, plug domain"/>
    <property type="match status" value="1"/>
</dbReference>
<reference evidence="14" key="1">
    <citation type="submission" date="2016-10" db="EMBL/GenBank/DDBJ databases">
        <authorList>
            <person name="Varghese N."/>
            <person name="Submissions S."/>
        </authorList>
    </citation>
    <scope>NUCLEOTIDE SEQUENCE [LARGE SCALE GENOMIC DNA]</scope>
    <source>
        <strain evidence="14">XJ109</strain>
    </source>
</reference>
<dbReference type="InterPro" id="IPR012910">
    <property type="entry name" value="Plug_dom"/>
</dbReference>
<dbReference type="AlphaFoldDB" id="A0A1I4U7V2"/>
<evidence type="ECO:0000256" key="5">
    <source>
        <dbReference type="ARBA" id="ARBA00023077"/>
    </source>
</evidence>
<dbReference type="SUPFAM" id="SSF49464">
    <property type="entry name" value="Carboxypeptidase regulatory domain-like"/>
    <property type="match status" value="1"/>
</dbReference>
<dbReference type="SUPFAM" id="SSF56935">
    <property type="entry name" value="Porins"/>
    <property type="match status" value="1"/>
</dbReference>
<evidence type="ECO:0000256" key="10">
    <source>
        <dbReference type="SAM" id="SignalP"/>
    </source>
</evidence>